<proteinExistence type="predicted"/>
<dbReference type="KEGG" id="gog:C1280_13240"/>
<gene>
    <name evidence="2" type="ORF">C1280_13240</name>
</gene>
<dbReference type="OrthoDB" id="271514at2"/>
<dbReference type="AlphaFoldDB" id="A0A2Z3H2S9"/>
<evidence type="ECO:0000313" key="2">
    <source>
        <dbReference type="EMBL" id="AWM37866.1"/>
    </source>
</evidence>
<dbReference type="Proteomes" id="UP000245802">
    <property type="component" value="Chromosome"/>
</dbReference>
<evidence type="ECO:0000256" key="1">
    <source>
        <dbReference type="SAM" id="MobiDB-lite"/>
    </source>
</evidence>
<dbReference type="RefSeq" id="WP_010043823.1">
    <property type="nucleotide sequence ID" value="NZ_CP025958.1"/>
</dbReference>
<name>A0A2Z3H2S9_9BACT</name>
<protein>
    <submittedName>
        <fullName evidence="2">Uncharacterized protein</fullName>
    </submittedName>
</protein>
<organism evidence="2 3">
    <name type="scientific">Gemmata obscuriglobus</name>
    <dbReference type="NCBI Taxonomy" id="114"/>
    <lineage>
        <taxon>Bacteria</taxon>
        <taxon>Pseudomonadati</taxon>
        <taxon>Planctomycetota</taxon>
        <taxon>Planctomycetia</taxon>
        <taxon>Gemmatales</taxon>
        <taxon>Gemmataceae</taxon>
        <taxon>Gemmata</taxon>
    </lineage>
</organism>
<feature type="region of interest" description="Disordered" evidence="1">
    <location>
        <begin position="364"/>
        <end position="422"/>
    </location>
</feature>
<keyword evidence="3" id="KW-1185">Reference proteome</keyword>
<feature type="compositionally biased region" description="Pro residues" evidence="1">
    <location>
        <begin position="374"/>
        <end position="399"/>
    </location>
</feature>
<sequence>MDIVYNGIHLSMGTINEYRMEAVYDDTKTDYLYTRHRVSGVCTVNGQSEVRDVAGPPVSYRKTDELVYSGDDAIRTAPSGVSRAAAAVPPNVNVPITKVFHSPSGDEVFGDAPPSGLGARSPNAVRQFKLEPVANPVPLTVRAIRERLLTPRKPLFVFAGSAADSELLLMSPTRFSYHTDARNGPQPISCEILSSQGDADTFIIQFDIETCVRESEENLVSTDPNAGSVASPLLSNRFSMIHSIDDQHLTKIIVEGEAVFRSDLLYSTATSPDDLRQRLLLPCPFGFVRDGIVVEGFRDGTGVRYRFEDRQLPVHLPGAAVWGAVRIEATHSQAIVSDADLLKGTAGVFSDLNSQLLNSRWLQQANDSQKEPPKPTPPEASHPVALPPPKTAPVKPIPTKPTASTPTIKPSRVIVPRSPRLR</sequence>
<reference evidence="2 3" key="1">
    <citation type="submission" date="2018-01" db="EMBL/GenBank/DDBJ databases">
        <title>G. obscuriglobus.</title>
        <authorList>
            <person name="Franke J."/>
            <person name="Blomberg W."/>
            <person name="Selmecki A."/>
        </authorList>
    </citation>
    <scope>NUCLEOTIDE SEQUENCE [LARGE SCALE GENOMIC DNA]</scope>
    <source>
        <strain evidence="2 3">DSM 5831</strain>
    </source>
</reference>
<evidence type="ECO:0000313" key="3">
    <source>
        <dbReference type="Proteomes" id="UP000245802"/>
    </source>
</evidence>
<dbReference type="EMBL" id="CP025958">
    <property type="protein sequence ID" value="AWM37866.1"/>
    <property type="molecule type" value="Genomic_DNA"/>
</dbReference>
<accession>A0A2Z3H2S9</accession>